<reference evidence="1" key="2">
    <citation type="submission" date="2018-08" db="EMBL/GenBank/DDBJ databases">
        <authorList>
            <person name="Sabatino S.J."/>
        </authorList>
    </citation>
    <scope>NUCLEOTIDE SEQUENCE</scope>
    <source>
        <strain evidence="1">Red01</strain>
        <tissue evidence="1">Muscle</tissue>
    </source>
</reference>
<dbReference type="EMBL" id="QUSF01000452">
    <property type="protein sequence ID" value="RLV76651.1"/>
    <property type="molecule type" value="Genomic_DNA"/>
</dbReference>
<accession>A0A3L8RAM3</accession>
<evidence type="ECO:0000313" key="2">
    <source>
        <dbReference type="EMBL" id="RLV76654.1"/>
    </source>
</evidence>
<comment type="caution">
    <text evidence="1">The sequence shown here is derived from an EMBL/GenBank/DDBJ whole genome shotgun (WGS) entry which is preliminary data.</text>
</comment>
<reference evidence="1 3" key="1">
    <citation type="journal article" date="2018" name="Proc. R. Soc. B">
        <title>A non-coding region near Follistatin controls head colour polymorphism in the Gouldian finch.</title>
        <authorList>
            <person name="Toomey M.B."/>
            <person name="Marques C.I."/>
            <person name="Andrade P."/>
            <person name="Araujo P.M."/>
            <person name="Sabatino S."/>
            <person name="Gazda M.A."/>
            <person name="Afonso S."/>
            <person name="Lopes R.J."/>
            <person name="Corbo J.C."/>
            <person name="Carneiro M."/>
        </authorList>
    </citation>
    <scope>NUCLEOTIDE SEQUENCE [LARGE SCALE GENOMIC DNA]</scope>
    <source>
        <strain evidence="1">Red01</strain>
        <tissue evidence="1">Muscle</tissue>
    </source>
</reference>
<evidence type="ECO:0000313" key="1">
    <source>
        <dbReference type="EMBL" id="RLV76651.1"/>
    </source>
</evidence>
<gene>
    <name evidence="2" type="ORF">DV515_00016759</name>
    <name evidence="1" type="ORF">DV515_00016760</name>
</gene>
<protein>
    <submittedName>
        <fullName evidence="1">Uncharacterized protein</fullName>
    </submittedName>
</protein>
<dbReference type="EMBL" id="QUSF01000451">
    <property type="protein sequence ID" value="RLV76654.1"/>
    <property type="molecule type" value="Genomic_DNA"/>
</dbReference>
<keyword evidence="3" id="KW-1185">Reference proteome</keyword>
<dbReference type="AlphaFoldDB" id="A0A3L8RAM3"/>
<sequence>MEGFISNLPHGSSQGVFGEGVKNKYFQDQSSVSKIPPVEGGNRGNNVSPNPNLKLFTPFWWPIPFQ</sequence>
<dbReference type="Proteomes" id="UP000276834">
    <property type="component" value="Unassembled WGS sequence"/>
</dbReference>
<name>A0A3L8RAM3_CHLGU</name>
<evidence type="ECO:0000313" key="3">
    <source>
        <dbReference type="Proteomes" id="UP000276834"/>
    </source>
</evidence>
<organism evidence="1 3">
    <name type="scientific">Chloebia gouldiae</name>
    <name type="common">Gouldian finch</name>
    <name type="synonym">Erythrura gouldiae</name>
    <dbReference type="NCBI Taxonomy" id="44316"/>
    <lineage>
        <taxon>Eukaryota</taxon>
        <taxon>Metazoa</taxon>
        <taxon>Chordata</taxon>
        <taxon>Craniata</taxon>
        <taxon>Vertebrata</taxon>
        <taxon>Euteleostomi</taxon>
        <taxon>Archelosauria</taxon>
        <taxon>Archosauria</taxon>
        <taxon>Dinosauria</taxon>
        <taxon>Saurischia</taxon>
        <taxon>Theropoda</taxon>
        <taxon>Coelurosauria</taxon>
        <taxon>Aves</taxon>
        <taxon>Neognathae</taxon>
        <taxon>Neoaves</taxon>
        <taxon>Telluraves</taxon>
        <taxon>Australaves</taxon>
        <taxon>Passeriformes</taxon>
        <taxon>Passeroidea</taxon>
        <taxon>Passeridae</taxon>
        <taxon>Chloebia</taxon>
    </lineage>
</organism>
<proteinExistence type="predicted"/>